<evidence type="ECO:0000256" key="2">
    <source>
        <dbReference type="ARBA" id="ARBA00015796"/>
    </source>
</evidence>
<dbReference type="AlphaFoldDB" id="A0ABD1CF92"/>
<dbReference type="Gene3D" id="3.30.160.190">
    <property type="entry name" value="atu1810 like domain"/>
    <property type="match status" value="1"/>
</dbReference>
<dbReference type="Gene3D" id="1.25.40.20">
    <property type="entry name" value="Ankyrin repeat-containing domain"/>
    <property type="match status" value="1"/>
</dbReference>
<evidence type="ECO:0000256" key="7">
    <source>
        <dbReference type="ARBA" id="ARBA00022946"/>
    </source>
</evidence>
<evidence type="ECO:0000256" key="11">
    <source>
        <dbReference type="ARBA" id="ARBA00023136"/>
    </source>
</evidence>
<evidence type="ECO:0000256" key="12">
    <source>
        <dbReference type="PROSITE-ProRule" id="PRU00023"/>
    </source>
</evidence>
<dbReference type="PROSITE" id="PS50088">
    <property type="entry name" value="ANK_REPEAT"/>
    <property type="match status" value="2"/>
</dbReference>
<dbReference type="InterPro" id="IPR006885">
    <property type="entry name" value="NADH_UbQ_FeS_4_mit-like"/>
</dbReference>
<dbReference type="InterPro" id="IPR002110">
    <property type="entry name" value="Ankyrin_rpt"/>
</dbReference>
<dbReference type="PANTHER" id="PTHR24171">
    <property type="entry name" value="ANKYRIN REPEAT DOMAIN-CONTAINING PROTEIN 39-RELATED"/>
    <property type="match status" value="1"/>
</dbReference>
<evidence type="ECO:0000256" key="1">
    <source>
        <dbReference type="ARBA" id="ARBA00005882"/>
    </source>
</evidence>
<dbReference type="SMART" id="SM00248">
    <property type="entry name" value="ANK"/>
    <property type="match status" value="2"/>
</dbReference>
<evidence type="ECO:0000256" key="3">
    <source>
        <dbReference type="ARBA" id="ARBA00022448"/>
    </source>
</evidence>
<evidence type="ECO:0000256" key="9">
    <source>
        <dbReference type="ARBA" id="ARBA00023043"/>
    </source>
</evidence>
<keyword evidence="6 13" id="KW-0999">Mitochondrion inner membrane</keyword>
<feature type="non-terminal residue" evidence="14">
    <location>
        <position position="150"/>
    </location>
</feature>
<name>A0ABD1CF92_CULPP</name>
<dbReference type="SUPFAM" id="SSF48403">
    <property type="entry name" value="Ankyrin repeat"/>
    <property type="match status" value="1"/>
</dbReference>
<dbReference type="PROSITE" id="PS50297">
    <property type="entry name" value="ANK_REP_REGION"/>
    <property type="match status" value="1"/>
</dbReference>
<sequence length="150" mass="16886">MRVDFGTAEEAISHCERNGWRWFVDQPQAEKKARVKNYGINFAWNKRTRVSTKQLLIAADGGDIGTIKTLIESGADVDFVDNDGNTALHYAASRDRLEVVRLLVQQMTDVSVENNCRLMPLDLARKRGDVVIVDAIEEQILKNSLAVLKE</sequence>
<keyword evidence="10 13" id="KW-0496">Mitochondrion</keyword>
<reference evidence="14 15" key="1">
    <citation type="submission" date="2024-05" db="EMBL/GenBank/DDBJ databases">
        <title>Culex pipiens pipiens assembly and annotation.</title>
        <authorList>
            <person name="Alout H."/>
            <person name="Durand T."/>
        </authorList>
    </citation>
    <scope>NUCLEOTIDE SEQUENCE [LARGE SCALE GENOMIC DNA]</scope>
    <source>
        <strain evidence="14">HA-2024</strain>
        <tissue evidence="14">Whole body</tissue>
    </source>
</reference>
<dbReference type="Pfam" id="PF04800">
    <property type="entry name" value="NDUS4"/>
    <property type="match status" value="1"/>
</dbReference>
<dbReference type="EMBL" id="JBEHCU010012880">
    <property type="protein sequence ID" value="KAL1375001.1"/>
    <property type="molecule type" value="Genomic_DNA"/>
</dbReference>
<comment type="caution">
    <text evidence="14">The sequence shown here is derived from an EMBL/GenBank/DDBJ whole genome shotgun (WGS) entry which is preliminary data.</text>
</comment>
<dbReference type="Pfam" id="PF12796">
    <property type="entry name" value="Ank_2"/>
    <property type="match status" value="1"/>
</dbReference>
<comment type="similarity">
    <text evidence="1 13">Belongs to the complex I NDUFS4 subunit family.</text>
</comment>
<dbReference type="GO" id="GO:0005743">
    <property type="term" value="C:mitochondrial inner membrane"/>
    <property type="evidence" value="ECO:0007669"/>
    <property type="project" value="UniProtKB-SubCell"/>
</dbReference>
<evidence type="ECO:0000313" key="15">
    <source>
        <dbReference type="Proteomes" id="UP001562425"/>
    </source>
</evidence>
<keyword evidence="3 13" id="KW-0813">Transport</keyword>
<dbReference type="Proteomes" id="UP001562425">
    <property type="component" value="Unassembled WGS sequence"/>
</dbReference>
<evidence type="ECO:0000313" key="14">
    <source>
        <dbReference type="EMBL" id="KAL1375001.1"/>
    </source>
</evidence>
<gene>
    <name evidence="14" type="ORF">pipiens_017759</name>
</gene>
<evidence type="ECO:0000256" key="5">
    <source>
        <dbReference type="ARBA" id="ARBA00022737"/>
    </source>
</evidence>
<evidence type="ECO:0000256" key="10">
    <source>
        <dbReference type="ARBA" id="ARBA00023128"/>
    </source>
</evidence>
<keyword evidence="15" id="KW-1185">Reference proteome</keyword>
<dbReference type="InterPro" id="IPR038532">
    <property type="entry name" value="NDUFS4-like_sf"/>
</dbReference>
<dbReference type="InterPro" id="IPR036770">
    <property type="entry name" value="Ankyrin_rpt-contain_sf"/>
</dbReference>
<evidence type="ECO:0000256" key="13">
    <source>
        <dbReference type="RuleBase" id="RU367010"/>
    </source>
</evidence>
<evidence type="ECO:0000256" key="6">
    <source>
        <dbReference type="ARBA" id="ARBA00022792"/>
    </source>
</evidence>
<accession>A0ABD1CF92</accession>
<keyword evidence="9 12" id="KW-0040">ANK repeat</keyword>
<protein>
    <recommendedName>
        <fullName evidence="2 13">NADH dehydrogenase [ubiquinone] iron-sulfur protein 4, mitochondrial</fullName>
    </recommendedName>
</protein>
<keyword evidence="4 13" id="KW-0679">Respiratory chain</keyword>
<keyword evidence="7 13" id="KW-0809">Transit peptide</keyword>
<proteinExistence type="inferred from homology"/>
<keyword evidence="5" id="KW-0677">Repeat</keyword>
<evidence type="ECO:0000256" key="4">
    <source>
        <dbReference type="ARBA" id="ARBA00022660"/>
    </source>
</evidence>
<comment type="subcellular location">
    <subcellularLocation>
        <location evidence="13">Mitochondrion inner membrane</location>
        <topology evidence="13">Peripheral membrane protein</topology>
        <orientation evidence="13">Matrix side</orientation>
    </subcellularLocation>
</comment>
<feature type="repeat" description="ANK" evidence="12">
    <location>
        <begin position="83"/>
        <end position="115"/>
    </location>
</feature>
<evidence type="ECO:0000256" key="8">
    <source>
        <dbReference type="ARBA" id="ARBA00022982"/>
    </source>
</evidence>
<feature type="repeat" description="ANK" evidence="12">
    <location>
        <begin position="50"/>
        <end position="82"/>
    </location>
</feature>
<keyword evidence="8 13" id="KW-0249">Electron transport</keyword>
<organism evidence="14 15">
    <name type="scientific">Culex pipiens pipiens</name>
    <name type="common">Northern house mosquito</name>
    <dbReference type="NCBI Taxonomy" id="38569"/>
    <lineage>
        <taxon>Eukaryota</taxon>
        <taxon>Metazoa</taxon>
        <taxon>Ecdysozoa</taxon>
        <taxon>Arthropoda</taxon>
        <taxon>Hexapoda</taxon>
        <taxon>Insecta</taxon>
        <taxon>Pterygota</taxon>
        <taxon>Neoptera</taxon>
        <taxon>Endopterygota</taxon>
        <taxon>Diptera</taxon>
        <taxon>Nematocera</taxon>
        <taxon>Culicoidea</taxon>
        <taxon>Culicidae</taxon>
        <taxon>Culicinae</taxon>
        <taxon>Culicini</taxon>
        <taxon>Culex</taxon>
        <taxon>Culex</taxon>
    </lineage>
</organism>
<keyword evidence="11 13" id="KW-0472">Membrane</keyword>
<comment type="function">
    <text evidence="13">Accessory subunit of the mitochondrial membrane respiratory chain NADH dehydrogenase (Complex I), that is believed not to be involved in catalysis. Complex I functions in the transfer of electrons from NADH to the respiratory chain. The immediate electron acceptor for the enzyme is believed to be ubiquinone.</text>
</comment>